<keyword evidence="1" id="KW-0802">TPR repeat</keyword>
<protein>
    <submittedName>
        <fullName evidence="4">Tetratricopeptide repeat protein</fullName>
    </submittedName>
</protein>
<dbReference type="PROSITE" id="PS51257">
    <property type="entry name" value="PROKAR_LIPOPROTEIN"/>
    <property type="match status" value="1"/>
</dbReference>
<feature type="repeat" description="TPR" evidence="1">
    <location>
        <begin position="297"/>
        <end position="330"/>
    </location>
</feature>
<keyword evidence="5" id="KW-1185">Reference proteome</keyword>
<dbReference type="InterPro" id="IPR019734">
    <property type="entry name" value="TPR_rpt"/>
</dbReference>
<dbReference type="AlphaFoldDB" id="A0A5C6VKM6"/>
<dbReference type="PROSITE" id="PS50005">
    <property type="entry name" value="TPR"/>
    <property type="match status" value="2"/>
</dbReference>
<dbReference type="SUPFAM" id="SSF48452">
    <property type="entry name" value="TPR-like"/>
    <property type="match status" value="1"/>
</dbReference>
<dbReference type="OrthoDB" id="1522549at2"/>
<dbReference type="Pfam" id="PF13174">
    <property type="entry name" value="TPR_6"/>
    <property type="match status" value="1"/>
</dbReference>
<feature type="compositionally biased region" description="Low complexity" evidence="3">
    <location>
        <begin position="730"/>
        <end position="743"/>
    </location>
</feature>
<dbReference type="SMART" id="SM00028">
    <property type="entry name" value="TPR"/>
    <property type="match status" value="3"/>
</dbReference>
<dbReference type="RefSeq" id="WP_147012564.1">
    <property type="nucleotide sequence ID" value="NZ_VORB01000001.1"/>
</dbReference>
<dbReference type="Gene3D" id="1.25.40.10">
    <property type="entry name" value="Tetratricopeptide repeat domain"/>
    <property type="match status" value="3"/>
</dbReference>
<evidence type="ECO:0000313" key="5">
    <source>
        <dbReference type="Proteomes" id="UP000321168"/>
    </source>
</evidence>
<feature type="repeat" description="TPR" evidence="1">
    <location>
        <begin position="223"/>
        <end position="256"/>
    </location>
</feature>
<gene>
    <name evidence="4" type="ORF">FRX97_01265</name>
</gene>
<dbReference type="EMBL" id="VORB01000001">
    <property type="protein sequence ID" value="TXC85281.1"/>
    <property type="molecule type" value="Genomic_DNA"/>
</dbReference>
<dbReference type="Pfam" id="PF13181">
    <property type="entry name" value="TPR_8"/>
    <property type="match status" value="1"/>
</dbReference>
<comment type="caution">
    <text evidence="4">The sequence shown here is derived from an EMBL/GenBank/DDBJ whole genome shotgun (WGS) entry which is preliminary data.</text>
</comment>
<feature type="coiled-coil region" evidence="2">
    <location>
        <begin position="410"/>
        <end position="437"/>
    </location>
</feature>
<evidence type="ECO:0000313" key="4">
    <source>
        <dbReference type="EMBL" id="TXC85281.1"/>
    </source>
</evidence>
<evidence type="ECO:0000256" key="2">
    <source>
        <dbReference type="SAM" id="Coils"/>
    </source>
</evidence>
<proteinExistence type="predicted"/>
<evidence type="ECO:0000256" key="1">
    <source>
        <dbReference type="PROSITE-ProRule" id="PRU00339"/>
    </source>
</evidence>
<evidence type="ECO:0000256" key="3">
    <source>
        <dbReference type="SAM" id="MobiDB-lite"/>
    </source>
</evidence>
<sequence length="878" mass="101574">MRRISSILFICFVVVGCSTKKKAFLNRAYHNTTARYNGYFNAKEKIKESLRSYKEAREENFDETLPIFPAPTEEERSALLPNMNKAIEKTEKVISRHSMEIGGKEYCKWIDNNYLAKGIGHFYKGEFDQAASTFNFIAKKYKEGDAKPLALAWLVRTHIEQEEMQKANLVLGILNKEQELKRKSALMRQKVNALYHIKSKAYPEAISRISNAIGLEKKKDERMRMYFIKAQLHQRLGNANEAIADFRKVVQKSPNYELAFNAGISQATAVQGSANSFSVKKDLEKLLKDDKNIEYQDQIYYALAEIEFTERNYPEAVEFLQKSIKSSINNNRQKGKSFYRLARYYFNEKLYQPASIYYDSTLAILPKTHPEFEEIENKSNNLQELVVHLNLIQKNDSILEIANLAPEEQDKKLEDIIQKERERLLKEQREKEIKAQKILASKAGKKESSGSWYFYNAKAKLQGYKEFKDKWGDRTLQDNWRIGGNSGPATTGTAKDSLSVETKPVGELKGLPSYAQLRKDLPKTDKEKQKLVQETKSALYQSGLVYKENFEDVDNAIESFENLLARYDSTVYRLPAYYQLYRLYLAKETNSEKEFFSFDTKSSSYYYKDLILYEYPDSEFARIIKNPDRVASKQANEKEAQSHYSKAYLAYQIDSLDRSMKITLEGISKYSASDLLPKFYFLKARIHSEQREIGEFEQTLSFLAKQFRGTPEGKEAERLLALLRKAMANSKTSNSNTDSTSTAAEKEKKEPELAATTSNYTDTPNSAHYYLVVIPKGAMNTTRAKVEVANFNGRFFSNKKMDVSVSFLTNELPILLVRGLDNKEQAKLYHQAFIKDKNELRVISRNNFQQFAISEENFKMLFVNKDIENYLKFFENNY</sequence>
<feature type="region of interest" description="Disordered" evidence="3">
    <location>
        <begin position="730"/>
        <end position="760"/>
    </location>
</feature>
<name>A0A5C6VKM6_9FLAO</name>
<accession>A0A5C6VKM6</accession>
<dbReference type="Proteomes" id="UP000321168">
    <property type="component" value="Unassembled WGS sequence"/>
</dbReference>
<reference evidence="4 5" key="1">
    <citation type="submission" date="2019-08" db="EMBL/GenBank/DDBJ databases">
        <title>Genome of Luteibaculum oceani JCM 18817.</title>
        <authorList>
            <person name="Bowman J.P."/>
        </authorList>
    </citation>
    <scope>NUCLEOTIDE SEQUENCE [LARGE SCALE GENOMIC DNA]</scope>
    <source>
        <strain evidence="4 5">JCM 18817</strain>
    </source>
</reference>
<organism evidence="4 5">
    <name type="scientific">Luteibaculum oceani</name>
    <dbReference type="NCBI Taxonomy" id="1294296"/>
    <lineage>
        <taxon>Bacteria</taxon>
        <taxon>Pseudomonadati</taxon>
        <taxon>Bacteroidota</taxon>
        <taxon>Flavobacteriia</taxon>
        <taxon>Flavobacteriales</taxon>
        <taxon>Luteibaculaceae</taxon>
        <taxon>Luteibaculum</taxon>
    </lineage>
</organism>
<keyword evidence="2" id="KW-0175">Coiled coil</keyword>
<dbReference type="InterPro" id="IPR011990">
    <property type="entry name" value="TPR-like_helical_dom_sf"/>
</dbReference>